<name>A0A2H5PPQ8_CITUN</name>
<comment type="caution">
    <text evidence="2">The sequence shown here is derived from an EMBL/GenBank/DDBJ whole genome shotgun (WGS) entry which is preliminary data.</text>
</comment>
<evidence type="ECO:0000313" key="3">
    <source>
        <dbReference type="Proteomes" id="UP000236630"/>
    </source>
</evidence>
<feature type="chain" id="PRO_5014148198" evidence="1">
    <location>
        <begin position="23"/>
        <end position="78"/>
    </location>
</feature>
<keyword evidence="3" id="KW-1185">Reference proteome</keyword>
<dbReference type="AlphaFoldDB" id="A0A2H5PPQ8"/>
<dbReference type="Proteomes" id="UP000236630">
    <property type="component" value="Unassembled WGS sequence"/>
</dbReference>
<feature type="signal peptide" evidence="1">
    <location>
        <begin position="1"/>
        <end position="22"/>
    </location>
</feature>
<keyword evidence="1" id="KW-0732">Signal</keyword>
<protein>
    <submittedName>
        <fullName evidence="2">Uncharacterized protein</fullName>
    </submittedName>
</protein>
<gene>
    <name evidence="2" type="ORF">CUMW_156070</name>
</gene>
<accession>A0A2H5PPQ8</accession>
<reference evidence="2 3" key="1">
    <citation type="journal article" date="2017" name="Front. Genet.">
        <title>Draft sequencing of the heterozygous diploid genome of Satsuma (Citrus unshiu Marc.) using a hybrid assembly approach.</title>
        <authorList>
            <person name="Shimizu T."/>
            <person name="Tanizawa Y."/>
            <person name="Mochizuki T."/>
            <person name="Nagasaki H."/>
            <person name="Yoshioka T."/>
            <person name="Toyoda A."/>
            <person name="Fujiyama A."/>
            <person name="Kaminuma E."/>
            <person name="Nakamura Y."/>
        </authorList>
    </citation>
    <scope>NUCLEOTIDE SEQUENCE [LARGE SCALE GENOMIC DNA]</scope>
    <source>
        <strain evidence="3">cv. Miyagawa wase</strain>
    </source>
</reference>
<dbReference type="EMBL" id="BDQV01000104">
    <property type="protein sequence ID" value="GAY54348.1"/>
    <property type="molecule type" value="Genomic_DNA"/>
</dbReference>
<evidence type="ECO:0000313" key="2">
    <source>
        <dbReference type="EMBL" id="GAY54348.1"/>
    </source>
</evidence>
<evidence type="ECO:0000256" key="1">
    <source>
        <dbReference type="SAM" id="SignalP"/>
    </source>
</evidence>
<proteinExistence type="predicted"/>
<sequence length="78" mass="9140">MMTHQVRYKCYFLLHLLDNVVARDCFSEFDGWIVNWRKRFWLYHSSKRGSANDPGGFVFRGGEDGTAQAYLGRAMVLF</sequence>
<organism evidence="2 3">
    <name type="scientific">Citrus unshiu</name>
    <name type="common">Satsuma mandarin</name>
    <name type="synonym">Citrus nobilis var. unshiu</name>
    <dbReference type="NCBI Taxonomy" id="55188"/>
    <lineage>
        <taxon>Eukaryota</taxon>
        <taxon>Viridiplantae</taxon>
        <taxon>Streptophyta</taxon>
        <taxon>Embryophyta</taxon>
        <taxon>Tracheophyta</taxon>
        <taxon>Spermatophyta</taxon>
        <taxon>Magnoliopsida</taxon>
        <taxon>eudicotyledons</taxon>
        <taxon>Gunneridae</taxon>
        <taxon>Pentapetalae</taxon>
        <taxon>rosids</taxon>
        <taxon>malvids</taxon>
        <taxon>Sapindales</taxon>
        <taxon>Rutaceae</taxon>
        <taxon>Aurantioideae</taxon>
        <taxon>Citrus</taxon>
    </lineage>
</organism>